<organism evidence="3 4">
    <name type="scientific">Sphingomonas kyeonggiensis</name>
    <dbReference type="NCBI Taxonomy" id="1268553"/>
    <lineage>
        <taxon>Bacteria</taxon>
        <taxon>Pseudomonadati</taxon>
        <taxon>Pseudomonadota</taxon>
        <taxon>Alphaproteobacteria</taxon>
        <taxon>Sphingomonadales</taxon>
        <taxon>Sphingomonadaceae</taxon>
        <taxon>Sphingomonas</taxon>
    </lineage>
</organism>
<evidence type="ECO:0000313" key="4">
    <source>
        <dbReference type="Proteomes" id="UP000557392"/>
    </source>
</evidence>
<dbReference type="PANTHER" id="PTHR33741:SF5">
    <property type="entry name" value="TRANSMEMBRANE PROTEIN DDB_G0269096-RELATED"/>
    <property type="match status" value="1"/>
</dbReference>
<feature type="transmembrane region" description="Helical" evidence="1">
    <location>
        <begin position="46"/>
        <end position="63"/>
    </location>
</feature>
<dbReference type="InterPro" id="IPR007065">
    <property type="entry name" value="HPP"/>
</dbReference>
<sequence length="221" mass="22188">MTAALLKLRLLAGANWRERLVAALGATLGIGLTGAVAALSVGSHAALLLAAPIGASAVLVFAVPASPLAQPWPVVGGCAISTLVGFGVAALLGHGAIAAGLAVGLAIVLMSLLRCLHPPGGACALLAVLGSAVLDQGIGFALVPMGLNALLLVLAGIAFHRFSGHSYPHRPVPAPAHPRILAEDIDAALAEAHESFDVSPEDLAALLESAERHAIARRGRR</sequence>
<feature type="transmembrane region" description="Helical" evidence="1">
    <location>
        <begin position="140"/>
        <end position="160"/>
    </location>
</feature>
<accession>A0A7W6JNQ0</accession>
<comment type="caution">
    <text evidence="3">The sequence shown here is derived from an EMBL/GenBank/DDBJ whole genome shotgun (WGS) entry which is preliminary data.</text>
</comment>
<keyword evidence="4" id="KW-1185">Reference proteome</keyword>
<dbReference type="AlphaFoldDB" id="A0A7W6JNQ0"/>
<dbReference type="EMBL" id="JACIEH010000001">
    <property type="protein sequence ID" value="MBB4096643.1"/>
    <property type="molecule type" value="Genomic_DNA"/>
</dbReference>
<proteinExistence type="predicted"/>
<feature type="transmembrane region" description="Helical" evidence="1">
    <location>
        <begin position="20"/>
        <end position="39"/>
    </location>
</feature>
<keyword evidence="1" id="KW-0812">Transmembrane</keyword>
<dbReference type="PANTHER" id="PTHR33741">
    <property type="entry name" value="TRANSMEMBRANE PROTEIN DDB_G0269096-RELATED"/>
    <property type="match status" value="1"/>
</dbReference>
<keyword evidence="1" id="KW-1133">Transmembrane helix</keyword>
<evidence type="ECO:0000259" key="2">
    <source>
        <dbReference type="Pfam" id="PF04982"/>
    </source>
</evidence>
<gene>
    <name evidence="3" type="ORF">GGR46_000176</name>
</gene>
<evidence type="ECO:0000313" key="3">
    <source>
        <dbReference type="EMBL" id="MBB4096643.1"/>
    </source>
</evidence>
<dbReference type="RefSeq" id="WP_183993690.1">
    <property type="nucleotide sequence ID" value="NZ_JACIEH010000001.1"/>
</dbReference>
<feature type="transmembrane region" description="Helical" evidence="1">
    <location>
        <begin position="116"/>
        <end position="134"/>
    </location>
</feature>
<evidence type="ECO:0000256" key="1">
    <source>
        <dbReference type="SAM" id="Phobius"/>
    </source>
</evidence>
<dbReference type="Pfam" id="PF04982">
    <property type="entry name" value="TM_HPP"/>
    <property type="match status" value="1"/>
</dbReference>
<reference evidence="3 4" key="1">
    <citation type="submission" date="2020-08" db="EMBL/GenBank/DDBJ databases">
        <title>Genomic Encyclopedia of Type Strains, Phase IV (KMG-IV): sequencing the most valuable type-strain genomes for metagenomic binning, comparative biology and taxonomic classification.</title>
        <authorList>
            <person name="Goeker M."/>
        </authorList>
    </citation>
    <scope>NUCLEOTIDE SEQUENCE [LARGE SCALE GENOMIC DNA]</scope>
    <source>
        <strain evidence="3 4">DSM 101806</strain>
    </source>
</reference>
<feature type="domain" description="HPP transmembrane region" evidence="2">
    <location>
        <begin position="14"/>
        <end position="168"/>
    </location>
</feature>
<keyword evidence="1" id="KW-0472">Membrane</keyword>
<protein>
    <submittedName>
        <fullName evidence="3">CBS domain-containing membrane protein</fullName>
    </submittedName>
</protein>
<name>A0A7W6JNQ0_9SPHN</name>
<feature type="transmembrane region" description="Helical" evidence="1">
    <location>
        <begin position="83"/>
        <end position="109"/>
    </location>
</feature>
<dbReference type="Proteomes" id="UP000557392">
    <property type="component" value="Unassembled WGS sequence"/>
</dbReference>
<dbReference type="InterPro" id="IPR058581">
    <property type="entry name" value="TM_HPP"/>
</dbReference>